<dbReference type="AlphaFoldDB" id="A0A7H0LEC8"/>
<evidence type="ECO:0000313" key="1">
    <source>
        <dbReference type="EMBL" id="QNQ08031.1"/>
    </source>
</evidence>
<name>A0A7H0LEC8_9SPHN</name>
<gene>
    <name evidence="1" type="ORF">H3Z74_14730</name>
</gene>
<dbReference type="RefSeq" id="WP_187760362.1">
    <property type="nucleotide sequence ID" value="NZ_CP061038.1"/>
</dbReference>
<protein>
    <submittedName>
        <fullName evidence="1">Uncharacterized protein</fullName>
    </submittedName>
</protein>
<sequence length="107" mass="11767">MLLAAWSGPVIAASTSSSKKDAVMSEQRCANDQLARSTCMIRIILDDLHASFPGVDEGGISQIKAVTSTSYIVSLPREERIQQLTYEFDVRDGVVKLKQRSESTKSF</sequence>
<dbReference type="EMBL" id="CP061038">
    <property type="protein sequence ID" value="QNQ08031.1"/>
    <property type="molecule type" value="Genomic_DNA"/>
</dbReference>
<dbReference type="KEGG" id="spap:H3Z74_14730"/>
<keyword evidence="2" id="KW-1185">Reference proteome</keyword>
<organism evidence="1 2">
    <name type="scientific">Sphingomonas alpina</name>
    <dbReference type="NCBI Taxonomy" id="653931"/>
    <lineage>
        <taxon>Bacteria</taxon>
        <taxon>Pseudomonadati</taxon>
        <taxon>Pseudomonadota</taxon>
        <taxon>Alphaproteobacteria</taxon>
        <taxon>Sphingomonadales</taxon>
        <taxon>Sphingomonadaceae</taxon>
        <taxon>Sphingomonas</taxon>
    </lineage>
</organism>
<accession>A0A7H0LEC8</accession>
<proteinExistence type="predicted"/>
<evidence type="ECO:0000313" key="2">
    <source>
        <dbReference type="Proteomes" id="UP000516148"/>
    </source>
</evidence>
<reference evidence="1 2" key="1">
    <citation type="submission" date="2020-09" db="EMBL/GenBank/DDBJ databases">
        <title>Sphingomonas sp., a new species isolated from pork steak.</title>
        <authorList>
            <person name="Heidler von Heilborn D."/>
        </authorList>
    </citation>
    <scope>NUCLEOTIDE SEQUENCE [LARGE SCALE GENOMIC DNA]</scope>
    <source>
        <strain evidence="2">S8-3T</strain>
    </source>
</reference>
<dbReference type="Proteomes" id="UP000516148">
    <property type="component" value="Chromosome"/>
</dbReference>